<dbReference type="InterPro" id="IPR050455">
    <property type="entry name" value="Tpx_Peroxidase_subfamily"/>
</dbReference>
<dbReference type="PROSITE" id="PS51352">
    <property type="entry name" value="THIOREDOXIN_2"/>
    <property type="match status" value="1"/>
</dbReference>
<organism evidence="5 6">
    <name type="scientific">Panacibacter ginsenosidivorans</name>
    <dbReference type="NCBI Taxonomy" id="1813871"/>
    <lineage>
        <taxon>Bacteria</taxon>
        <taxon>Pseudomonadati</taxon>
        <taxon>Bacteroidota</taxon>
        <taxon>Chitinophagia</taxon>
        <taxon>Chitinophagales</taxon>
        <taxon>Chitinophagaceae</taxon>
        <taxon>Panacibacter</taxon>
    </lineage>
</organism>
<evidence type="ECO:0000256" key="1">
    <source>
        <dbReference type="ARBA" id="ARBA00023002"/>
    </source>
</evidence>
<keyword evidence="6" id="KW-1185">Reference proteome</keyword>
<evidence type="ECO:0000256" key="2">
    <source>
        <dbReference type="ARBA" id="ARBA00023284"/>
    </source>
</evidence>
<evidence type="ECO:0000313" key="6">
    <source>
        <dbReference type="Proteomes" id="UP000321533"/>
    </source>
</evidence>
<name>A0A5B8V7L0_9BACT</name>
<dbReference type="PANTHER" id="PTHR43110">
    <property type="entry name" value="THIOL PEROXIDASE"/>
    <property type="match status" value="1"/>
</dbReference>
<dbReference type="InterPro" id="IPR024706">
    <property type="entry name" value="Peroxiredoxin_AhpC-typ"/>
</dbReference>
<dbReference type="SUPFAM" id="SSF52833">
    <property type="entry name" value="Thioredoxin-like"/>
    <property type="match status" value="1"/>
</dbReference>
<dbReference type="InterPro" id="IPR036249">
    <property type="entry name" value="Thioredoxin-like_sf"/>
</dbReference>
<dbReference type="PIRSF" id="PIRSF000239">
    <property type="entry name" value="AHPC"/>
    <property type="match status" value="1"/>
</dbReference>
<dbReference type="PANTHER" id="PTHR43110:SF1">
    <property type="entry name" value="THIOL PEROXIDASE"/>
    <property type="match status" value="1"/>
</dbReference>
<dbReference type="Proteomes" id="UP000321533">
    <property type="component" value="Chromosome"/>
</dbReference>
<dbReference type="AlphaFoldDB" id="A0A5B8V7L0"/>
<protein>
    <submittedName>
        <fullName evidence="5">Redoxin domain-containing protein</fullName>
    </submittedName>
</protein>
<dbReference type="RefSeq" id="WP_147188953.1">
    <property type="nucleotide sequence ID" value="NZ_CP042435.1"/>
</dbReference>
<dbReference type="GO" id="GO:0016209">
    <property type="term" value="F:antioxidant activity"/>
    <property type="evidence" value="ECO:0007669"/>
    <property type="project" value="InterPro"/>
</dbReference>
<dbReference type="KEGG" id="pgin:FRZ67_07510"/>
<evidence type="ECO:0000259" key="4">
    <source>
        <dbReference type="PROSITE" id="PS51352"/>
    </source>
</evidence>
<dbReference type="InterPro" id="IPR013766">
    <property type="entry name" value="Thioredoxin_domain"/>
</dbReference>
<feature type="active site" description="Cysteine sulfenic acid (-SOH) intermediate; for peroxidase activity" evidence="3">
    <location>
        <position position="45"/>
    </location>
</feature>
<dbReference type="OrthoDB" id="9809746at2"/>
<evidence type="ECO:0000256" key="3">
    <source>
        <dbReference type="PIRSR" id="PIRSR000239-1"/>
    </source>
</evidence>
<accession>A0A5B8V7L0</accession>
<proteinExistence type="predicted"/>
<keyword evidence="1" id="KW-0560">Oxidoreductase</keyword>
<dbReference type="Pfam" id="PF00578">
    <property type="entry name" value="AhpC-TSA"/>
    <property type="match status" value="1"/>
</dbReference>
<feature type="domain" description="Thioredoxin" evidence="4">
    <location>
        <begin position="3"/>
        <end position="156"/>
    </location>
</feature>
<evidence type="ECO:0000313" key="5">
    <source>
        <dbReference type="EMBL" id="QEC67145.1"/>
    </source>
</evidence>
<dbReference type="EMBL" id="CP042435">
    <property type="protein sequence ID" value="QEC67145.1"/>
    <property type="molecule type" value="Genomic_DNA"/>
</dbReference>
<reference evidence="5 6" key="1">
    <citation type="journal article" date="2016" name="Int. J. Syst. Evol. Microbiol.">
        <title>Panacibacter ginsenosidivorans gen. nov., sp. nov., with ginsenoside converting activity isolated from soil of a ginseng field.</title>
        <authorList>
            <person name="Siddiqi M.Z."/>
            <person name="Muhammad Shafi S."/>
            <person name="Choi K.D."/>
            <person name="Im W.T."/>
        </authorList>
    </citation>
    <scope>NUCLEOTIDE SEQUENCE [LARGE SCALE GENOMIC DNA]</scope>
    <source>
        <strain evidence="5 6">Gsoil1550</strain>
    </source>
</reference>
<dbReference type="InterPro" id="IPR000866">
    <property type="entry name" value="AhpC/TSA"/>
</dbReference>
<keyword evidence="2" id="KW-0676">Redox-active center</keyword>
<sequence>MSLAIGQQAPDFNLYDTEKKIVTLSGQKGSNILLLFFPLAFTGVCTKELCSVRDNIAAYNNVNAKVFAISVDSPQTLARFKEEQHLNFTLLSDFNKEASEAYGCAYNAFIGWMKGVSKRSAFIIDKQGVVQYAEVLENAGELPDFEKINAALASLN</sequence>
<gene>
    <name evidence="5" type="ORF">FRZ67_07510</name>
</gene>
<dbReference type="GO" id="GO:0016491">
    <property type="term" value="F:oxidoreductase activity"/>
    <property type="evidence" value="ECO:0007669"/>
    <property type="project" value="UniProtKB-KW"/>
</dbReference>
<dbReference type="Gene3D" id="3.40.30.10">
    <property type="entry name" value="Glutaredoxin"/>
    <property type="match status" value="1"/>
</dbReference>